<dbReference type="AlphaFoldDB" id="D5ADQ6"/>
<evidence type="ECO:0000256" key="2">
    <source>
        <dbReference type="SAM" id="MobiDB-lite"/>
    </source>
</evidence>
<feature type="region of interest" description="Disordered" evidence="2">
    <location>
        <begin position="182"/>
        <end position="212"/>
    </location>
</feature>
<proteinExistence type="evidence at transcript level"/>
<evidence type="ECO:0000256" key="1">
    <source>
        <dbReference type="SAM" id="Coils"/>
    </source>
</evidence>
<reference evidence="3" key="1">
    <citation type="submission" date="2010-04" db="EMBL/GenBank/DDBJ databases">
        <authorList>
            <person name="Reid K.E."/>
            <person name="Liao N."/>
            <person name="Chan S."/>
            <person name="Docking R."/>
            <person name="Taylor G."/>
            <person name="Moore R."/>
            <person name="Mayo M."/>
            <person name="Munro S."/>
            <person name="King J."/>
            <person name="Yanchuk A."/>
            <person name="Holt R."/>
            <person name="Jones S."/>
            <person name="Marra M."/>
            <person name="Ritland C.E."/>
            <person name="Ritland K."/>
            <person name="Bohlmann J."/>
        </authorList>
    </citation>
    <scope>NUCLEOTIDE SEQUENCE</scope>
    <source>
        <tissue evidence="3">Bud</tissue>
    </source>
</reference>
<name>D5ADQ6_PICSI</name>
<protein>
    <recommendedName>
        <fullName evidence="4">Plastid division protein PDV2</fullName>
    </recommendedName>
</protein>
<sequence length="325" mass="36166">MEADEIGVVLSRASELRSKINNCIERASAQDEDDDISEGGSGTTTGKTSELVKVDEEQRRWLEMGGDMEVDSLINIRDALDSLEEQLACLQALQQQQRLERDATLAELDESRRILVKKLKEYRGKDLEVIQEACAFAGEPVEQRDDILLPPYGRRLPESFISSVHHYSPPLYSAHSARRRNVSAEHSFMTGNERQETENDDSAESKEEVSSQINNQNAKKLINGFGQIIGLTTKAVLVIASVISVLTLASFEPKLRRSVPLKLSEVLPRRMNIPSIQSKAHVPSECPPGKVLLIEDGIPRCFVKERVEVPFEPVVKAPDISYGCG</sequence>
<dbReference type="PANTHER" id="PTHR33600">
    <property type="entry name" value="PLASTID DIVISION PROTEIN PDV2"/>
    <property type="match status" value="1"/>
</dbReference>
<keyword evidence="1" id="KW-0175">Coiled coil</keyword>
<dbReference type="PANTHER" id="PTHR33600:SF3">
    <property type="entry name" value="PLASTID DIVISION PROTEIN PDV2"/>
    <property type="match status" value="1"/>
</dbReference>
<feature type="compositionally biased region" description="Basic and acidic residues" evidence="2">
    <location>
        <begin position="193"/>
        <end position="209"/>
    </location>
</feature>
<organism evidence="3">
    <name type="scientific">Picea sitchensis</name>
    <name type="common">Sitka spruce</name>
    <name type="synonym">Pinus sitchensis</name>
    <dbReference type="NCBI Taxonomy" id="3332"/>
    <lineage>
        <taxon>Eukaryota</taxon>
        <taxon>Viridiplantae</taxon>
        <taxon>Streptophyta</taxon>
        <taxon>Embryophyta</taxon>
        <taxon>Tracheophyta</taxon>
        <taxon>Spermatophyta</taxon>
        <taxon>Pinopsida</taxon>
        <taxon>Pinidae</taxon>
        <taxon>Conifers I</taxon>
        <taxon>Pinales</taxon>
        <taxon>Pinaceae</taxon>
        <taxon>Picea</taxon>
    </lineage>
</organism>
<dbReference type="OMA" id="GKFLVME"/>
<dbReference type="InterPro" id="IPR038939">
    <property type="entry name" value="PDV1/PDV2"/>
</dbReference>
<evidence type="ECO:0000313" key="3">
    <source>
        <dbReference type="EMBL" id="ADE77675.1"/>
    </source>
</evidence>
<evidence type="ECO:0008006" key="4">
    <source>
        <dbReference type="Google" id="ProtNLM"/>
    </source>
</evidence>
<dbReference type="EMBL" id="BT124426">
    <property type="protein sequence ID" value="ADE77675.1"/>
    <property type="molecule type" value="mRNA"/>
</dbReference>
<feature type="coiled-coil region" evidence="1">
    <location>
        <begin position="73"/>
        <end position="125"/>
    </location>
</feature>
<feature type="region of interest" description="Disordered" evidence="2">
    <location>
        <begin position="28"/>
        <end position="49"/>
    </location>
</feature>
<accession>D5ADQ6</accession>
<dbReference type="GO" id="GO:0010020">
    <property type="term" value="P:chloroplast fission"/>
    <property type="evidence" value="ECO:0007669"/>
    <property type="project" value="InterPro"/>
</dbReference>